<dbReference type="AlphaFoldDB" id="A0A426X2I6"/>
<comment type="caution">
    <text evidence="1">The sequence shown here is derived from an EMBL/GenBank/DDBJ whole genome shotgun (WGS) entry which is preliminary data.</text>
</comment>
<feature type="non-terminal residue" evidence="1">
    <location>
        <position position="1"/>
    </location>
</feature>
<sequence length="92" mass="10064">KPPIYSFTHPHALILSSTLFVCDSTPGLRFPRRATASVAVVVAGIASLYEALFLEIALKLSLVEHISGCHGRGFRLQIELADADRFGRPNCR</sequence>
<organism evidence="1 2">
    <name type="scientific">Ensete ventricosum</name>
    <name type="common">Abyssinian banana</name>
    <name type="synonym">Musa ensete</name>
    <dbReference type="NCBI Taxonomy" id="4639"/>
    <lineage>
        <taxon>Eukaryota</taxon>
        <taxon>Viridiplantae</taxon>
        <taxon>Streptophyta</taxon>
        <taxon>Embryophyta</taxon>
        <taxon>Tracheophyta</taxon>
        <taxon>Spermatophyta</taxon>
        <taxon>Magnoliopsida</taxon>
        <taxon>Liliopsida</taxon>
        <taxon>Zingiberales</taxon>
        <taxon>Musaceae</taxon>
        <taxon>Ensete</taxon>
    </lineage>
</organism>
<accession>A0A426X2I6</accession>
<proteinExistence type="predicted"/>
<reference evidence="1 2" key="1">
    <citation type="journal article" date="2014" name="Agronomy (Basel)">
        <title>A Draft Genome Sequence for Ensete ventricosum, the Drought-Tolerant Tree Against Hunger.</title>
        <authorList>
            <person name="Harrison J."/>
            <person name="Moore K.A."/>
            <person name="Paszkiewicz K."/>
            <person name="Jones T."/>
            <person name="Grant M."/>
            <person name="Ambacheew D."/>
            <person name="Muzemil S."/>
            <person name="Studholme D.J."/>
        </authorList>
    </citation>
    <scope>NUCLEOTIDE SEQUENCE [LARGE SCALE GENOMIC DNA]</scope>
</reference>
<dbReference type="Proteomes" id="UP000287651">
    <property type="component" value="Unassembled WGS sequence"/>
</dbReference>
<evidence type="ECO:0000313" key="2">
    <source>
        <dbReference type="Proteomes" id="UP000287651"/>
    </source>
</evidence>
<evidence type="ECO:0000313" key="1">
    <source>
        <dbReference type="EMBL" id="RRT33702.1"/>
    </source>
</evidence>
<protein>
    <submittedName>
        <fullName evidence="1">Uncharacterized protein</fullName>
    </submittedName>
</protein>
<dbReference type="EMBL" id="AMZH03028411">
    <property type="protein sequence ID" value="RRT33702.1"/>
    <property type="molecule type" value="Genomic_DNA"/>
</dbReference>
<gene>
    <name evidence="1" type="ORF">B296_00057123</name>
</gene>
<name>A0A426X2I6_ENSVE</name>